<evidence type="ECO:0000313" key="4">
    <source>
        <dbReference type="EMBL" id="CAH0377628.1"/>
    </source>
</evidence>
<feature type="region of interest" description="Disordered" evidence="2">
    <location>
        <begin position="579"/>
        <end position="610"/>
    </location>
</feature>
<evidence type="ECO:0000256" key="2">
    <source>
        <dbReference type="SAM" id="MobiDB-lite"/>
    </source>
</evidence>
<gene>
    <name evidence="4" type="ORF">PECAL_5P21660</name>
</gene>
<proteinExistence type="predicted"/>
<feature type="region of interest" description="Disordered" evidence="2">
    <location>
        <begin position="482"/>
        <end position="514"/>
    </location>
</feature>
<dbReference type="OrthoDB" id="206734at2759"/>
<keyword evidence="3" id="KW-0472">Membrane</keyword>
<dbReference type="AlphaFoldDB" id="A0A8J2WRC9"/>
<keyword evidence="3" id="KW-1133">Transmembrane helix</keyword>
<keyword evidence="1" id="KW-0175">Coiled coil</keyword>
<evidence type="ECO:0000256" key="1">
    <source>
        <dbReference type="SAM" id="Coils"/>
    </source>
</evidence>
<sequence length="631" mass="67655">MGRRRWGLLLAVVVGGDDDLRSRLASRAAAIRAARGEKGAPAPPVVLRPPAPRVDHSDAGEGDAVAGAAGVTVPVAIDGADARLRAEPGEALIVAARRFAEAHLSRYEGGGCGFGDRSCVVDRLYEALREEDAQLREKAAERDAKRRFHILAAVGLVVMIAGMALHHLKQRAQHEVAAAAARAEALLKAEAAALRAAHDVDVKRAEERSRAAAAALQAAHETRIKEIRAKASTSQAEADEVQRLKRANEALRRQLRDKEPVSVSLASARKHLQKAAELLLNGEGNAHAHEKEIERWDRVIQSHPEQIEQAEAARTQWLAAHADDREQARRFMRSLVPPSVWRGMKLADLEARGLSKACAKRIFQTPALWLCRAEAERVAKFHVADLRGRYAYDRLTLLELRAVFVSLPAFSDEAKASWKQGLEDKLRQFETGDLPPAKVRPPCFSEEGPFDPDADDAVMAPAAREVGVLTPVTAAARAAPSAAAPVADPSADAPVAAPSAALSVPPPGNPSNDLMAAIRARSDQARPARRPAPAAGGDLLAAIRARRRSRTPPPRSRRKPAKVVVPAAPGDVLAAIRAQKTKLKPKVQDENGARTPPRKTPGPPGRSPRSAFCAVINTRAARDKVPAAGCV</sequence>
<organism evidence="4 5">
    <name type="scientific">Pelagomonas calceolata</name>
    <dbReference type="NCBI Taxonomy" id="35677"/>
    <lineage>
        <taxon>Eukaryota</taxon>
        <taxon>Sar</taxon>
        <taxon>Stramenopiles</taxon>
        <taxon>Ochrophyta</taxon>
        <taxon>Pelagophyceae</taxon>
        <taxon>Pelagomonadales</taxon>
        <taxon>Pelagomonadaceae</taxon>
        <taxon>Pelagomonas</taxon>
    </lineage>
</organism>
<feature type="transmembrane region" description="Helical" evidence="3">
    <location>
        <begin position="148"/>
        <end position="168"/>
    </location>
</feature>
<evidence type="ECO:0000256" key="3">
    <source>
        <dbReference type="SAM" id="Phobius"/>
    </source>
</evidence>
<keyword evidence="3" id="KW-0812">Transmembrane</keyword>
<feature type="compositionally biased region" description="Low complexity" evidence="2">
    <location>
        <begin position="482"/>
        <end position="503"/>
    </location>
</feature>
<protein>
    <submittedName>
        <fullName evidence="4">Uncharacterized protein</fullName>
    </submittedName>
</protein>
<keyword evidence="5" id="KW-1185">Reference proteome</keyword>
<dbReference type="Proteomes" id="UP000789595">
    <property type="component" value="Unassembled WGS sequence"/>
</dbReference>
<evidence type="ECO:0000313" key="5">
    <source>
        <dbReference type="Proteomes" id="UP000789595"/>
    </source>
</evidence>
<reference evidence="4" key="1">
    <citation type="submission" date="2021-11" db="EMBL/GenBank/DDBJ databases">
        <authorList>
            <consortium name="Genoscope - CEA"/>
            <person name="William W."/>
        </authorList>
    </citation>
    <scope>NUCLEOTIDE SEQUENCE</scope>
</reference>
<comment type="caution">
    <text evidence="4">The sequence shown here is derived from an EMBL/GenBank/DDBJ whole genome shotgun (WGS) entry which is preliminary data.</text>
</comment>
<feature type="coiled-coil region" evidence="1">
    <location>
        <begin position="224"/>
        <end position="254"/>
    </location>
</feature>
<feature type="region of interest" description="Disordered" evidence="2">
    <location>
        <begin position="544"/>
        <end position="563"/>
    </location>
</feature>
<name>A0A8J2WRC9_9STRA</name>
<feature type="compositionally biased region" description="Basic residues" evidence="2">
    <location>
        <begin position="544"/>
        <end position="561"/>
    </location>
</feature>
<accession>A0A8J2WRC9</accession>
<dbReference type="EMBL" id="CAKKNE010000005">
    <property type="protein sequence ID" value="CAH0377628.1"/>
    <property type="molecule type" value="Genomic_DNA"/>
</dbReference>